<gene>
    <name evidence="2" type="ORF">PAECIP111893_00408</name>
</gene>
<comment type="caution">
    <text evidence="2">The sequence shown here is derived from an EMBL/GenBank/DDBJ whole genome shotgun (WGS) entry which is preliminary data.</text>
</comment>
<name>A0ABM9BRN3_9BACL</name>
<keyword evidence="1" id="KW-0472">Membrane</keyword>
<keyword evidence="1" id="KW-1133">Transmembrane helix</keyword>
<dbReference type="RefSeq" id="WP_236338638.1">
    <property type="nucleotide sequence ID" value="NZ_CAKMMF010000002.1"/>
</dbReference>
<keyword evidence="3" id="KW-1185">Reference proteome</keyword>
<accession>A0ABM9BRN3</accession>
<evidence type="ECO:0000313" key="2">
    <source>
        <dbReference type="EMBL" id="CAH1193228.1"/>
    </source>
</evidence>
<evidence type="ECO:0008006" key="4">
    <source>
        <dbReference type="Google" id="ProtNLM"/>
    </source>
</evidence>
<proteinExistence type="predicted"/>
<feature type="transmembrane region" description="Helical" evidence="1">
    <location>
        <begin position="52"/>
        <end position="72"/>
    </location>
</feature>
<organism evidence="2 3">
    <name type="scientific">Paenibacillus plantiphilus</name>
    <dbReference type="NCBI Taxonomy" id="2905650"/>
    <lineage>
        <taxon>Bacteria</taxon>
        <taxon>Bacillati</taxon>
        <taxon>Bacillota</taxon>
        <taxon>Bacilli</taxon>
        <taxon>Bacillales</taxon>
        <taxon>Paenibacillaceae</taxon>
        <taxon>Paenibacillus</taxon>
    </lineage>
</organism>
<reference evidence="2" key="1">
    <citation type="submission" date="2022-01" db="EMBL/GenBank/DDBJ databases">
        <authorList>
            <person name="Criscuolo A."/>
        </authorList>
    </citation>
    <scope>NUCLEOTIDE SEQUENCE</scope>
    <source>
        <strain evidence="2">CIP111893</strain>
    </source>
</reference>
<protein>
    <recommendedName>
        <fullName evidence="4">DUF1146 domain-containing protein</fullName>
    </recommendedName>
</protein>
<dbReference type="Pfam" id="PF06612">
    <property type="entry name" value="DUF1146"/>
    <property type="match status" value="1"/>
</dbReference>
<keyword evidence="1" id="KW-0812">Transmembrane</keyword>
<dbReference type="Proteomes" id="UP000838686">
    <property type="component" value="Unassembled WGS sequence"/>
</dbReference>
<feature type="transmembrane region" description="Helical" evidence="1">
    <location>
        <begin position="12"/>
        <end position="32"/>
    </location>
</feature>
<evidence type="ECO:0000313" key="3">
    <source>
        <dbReference type="Proteomes" id="UP000838686"/>
    </source>
</evidence>
<dbReference type="InterPro" id="IPR009526">
    <property type="entry name" value="DUF1146"/>
</dbReference>
<dbReference type="EMBL" id="CAKMMF010000002">
    <property type="protein sequence ID" value="CAH1193228.1"/>
    <property type="molecule type" value="Genomic_DNA"/>
</dbReference>
<evidence type="ECO:0000256" key="1">
    <source>
        <dbReference type="SAM" id="Phobius"/>
    </source>
</evidence>
<sequence>MDLNQIAQTAGQQALLSIIVELFAIVAAWMVLQEVKLEQLLRRPRSIQARILQIMLAVIMGHLLAGFLLDYWKWSGLLRGLVE</sequence>